<sequence length="1382" mass="162796">MDEYLIQVNSVENTPKESYVIYNMSGGIYYCQKRHWSNFCRFFVRTHQENYHLTMDLCLATAHSLLFDIDINLDKTAEKVHALNYMDGLITSIIKPLFLSKIKHFTLIVAMRRGGGIHFHLPEILLTYDDYIHLCKQLQPQFYFSMNGIECKLDILKNATLANSGKPHTEKYFPFRVYYFDEKYECMFTMKKESYELASKNFKRLKFNSNSFFRNLLLLNNRDEMMHYVNELMMPVVTPYQPIYKLTFPTIINNEAKTSSDYETVANFTYRQQEAQYIHKGNELQINCGNAWMKSYNYITYSAVLISNLDTINSAIDRWYKSSQITLPVEEDIFKNINLALKQDNFTFASISNPLKLILTYKTGTYFLPVFYALVQHLGISSNFLVPHLRLMLNHNDLLDKIEKMDSKLIDYISQDFSINTILFCGSNLVAKPKSLKDKIQSIIENMKDLILCTSTFEQLIGHIRRIQERYFPIVVIQPKNSCKKPQRYMWNLINECWQEVYTQSDVQNLINTIWTFFQSFVRSNDISSVAELMKSVNVNFIGSSIMSETNIERKKIEMDRHKWHIRIKEGIFDLLTGHIGATVPEFFISDKYMDISINELSNVLKRQDLIKTYQLLIDKSFFLQFLKALFMDMTDDLFDTLREIFCKFGGELNDLTESMLYFYVHFCKYTSFEYDNMMYLLDVLSSLLIATNYARKFFVFKGNTRNGKSKFFQMISRVFGGYGHTIRSVNLQQSNYGLQAQPELASSIFNCRIVMVEEMSGKLNENVVKEITGNSTVSFRNLYEQNQGGIPSAKIFASTNSLPECIATEAFKDRVVAIPFEAVFTENAPKSTSEQLAKGEYLLETSDSLIEDSYQGFFLFIYLHLVHNISNEDGTIHYRKEPEGLTEFKEQFLVMTDIFSQFQQFMDVQIIPGCITTYQDIKSAIRQFLKKTRNTTVDEIDLLLRFDKEYKHLKHLETDLNSYCPGETYFDPLDQELAELEEDNLSQVTEDNDTEEPKCKQIVNVPNAFQLLQQIDRPQKLYKVLYAKPHFRFKNDRWEWKKNMSSVVVYHLGLWFRWIKSKEVFFEQWSISMHKRFVDVVGFYQNPFLIETRLEITLDDKTKIYAFRKCKDIGLVFELESDSLDVALLNQYKDVFDLLFKNRKNFPYILKKCSRKPVKLINKPMKNCLVARKFDGIFGLIYSYQDRLCESWEGNNQRIQYGISLGDGIVYSAEKIDDEHIILLDVYQVRGVFTVNKQSIFLEFLPQLKLPPGYYVQKYCFKIEDLPTTPYKTDGYIFHNVKRDQVYKLKEKHSIDAIYWDGYFLLPENQKIPYKRHTLQNGHVYEISIKGKVLRKRNDRFTGNTSQQVQDIFKMRQYRQEYQKTFMERVQDLRLKYAVER</sequence>
<dbReference type="SUPFAM" id="SSF52540">
    <property type="entry name" value="P-loop containing nucleoside triphosphate hydrolases"/>
    <property type="match status" value="1"/>
</dbReference>
<gene>
    <name evidence="5" type="primary">AVEN_155323_1</name>
    <name evidence="5" type="ORF">TNCT_730121</name>
</gene>
<evidence type="ECO:0000313" key="5">
    <source>
        <dbReference type="EMBL" id="GFQ68216.1"/>
    </source>
</evidence>
<name>A0A8X6F2Z6_TRICU</name>
<evidence type="ECO:0000313" key="6">
    <source>
        <dbReference type="Proteomes" id="UP000887116"/>
    </source>
</evidence>
<keyword evidence="5" id="KW-0347">Helicase</keyword>
<dbReference type="Proteomes" id="UP000887116">
    <property type="component" value="Unassembled WGS sequence"/>
</dbReference>
<dbReference type="InterPro" id="IPR027417">
    <property type="entry name" value="P-loop_NTPase"/>
</dbReference>
<protein>
    <submittedName>
        <fullName evidence="5">SF3 helicase domain-containing protein</fullName>
    </submittedName>
</protein>
<keyword evidence="3" id="KW-0067">ATP-binding</keyword>
<comment type="caution">
    <text evidence="5">The sequence shown here is derived from an EMBL/GenBank/DDBJ whole genome shotgun (WGS) entry which is preliminary data.</text>
</comment>
<keyword evidence="1" id="KW-0547">Nucleotide-binding</keyword>
<dbReference type="OrthoDB" id="6433227at2759"/>
<reference evidence="5" key="1">
    <citation type="submission" date="2020-07" db="EMBL/GenBank/DDBJ databases">
        <title>Multicomponent nature underlies the extraordinary mechanical properties of spider dragline silk.</title>
        <authorList>
            <person name="Kono N."/>
            <person name="Nakamura H."/>
            <person name="Mori M."/>
            <person name="Yoshida Y."/>
            <person name="Ohtoshi R."/>
            <person name="Malay A.D."/>
            <person name="Moran D.A.P."/>
            <person name="Tomita M."/>
            <person name="Numata K."/>
            <person name="Arakawa K."/>
        </authorList>
    </citation>
    <scope>NUCLEOTIDE SEQUENCE</scope>
</reference>
<dbReference type="PANTHER" id="PTHR35372">
    <property type="entry name" value="ATP BINDING PROTEIN-RELATED"/>
    <property type="match status" value="1"/>
</dbReference>
<evidence type="ECO:0000256" key="3">
    <source>
        <dbReference type="ARBA" id="ARBA00022840"/>
    </source>
</evidence>
<dbReference type="PANTHER" id="PTHR35372:SF2">
    <property type="entry name" value="SF3 HELICASE DOMAIN-CONTAINING PROTEIN"/>
    <property type="match status" value="1"/>
</dbReference>
<dbReference type="EMBL" id="BMAO01000638">
    <property type="protein sequence ID" value="GFQ68216.1"/>
    <property type="molecule type" value="Genomic_DNA"/>
</dbReference>
<keyword evidence="6" id="KW-1185">Reference proteome</keyword>
<dbReference type="Gene3D" id="3.40.50.300">
    <property type="entry name" value="P-loop containing nucleotide triphosphate hydrolases"/>
    <property type="match status" value="1"/>
</dbReference>
<feature type="domain" description="SF3 helicase" evidence="4">
    <location>
        <begin position="676"/>
        <end position="834"/>
    </location>
</feature>
<keyword evidence="2" id="KW-0378">Hydrolase</keyword>
<organism evidence="5 6">
    <name type="scientific">Trichonephila clavata</name>
    <name type="common">Joro spider</name>
    <name type="synonym">Nephila clavata</name>
    <dbReference type="NCBI Taxonomy" id="2740835"/>
    <lineage>
        <taxon>Eukaryota</taxon>
        <taxon>Metazoa</taxon>
        <taxon>Ecdysozoa</taxon>
        <taxon>Arthropoda</taxon>
        <taxon>Chelicerata</taxon>
        <taxon>Arachnida</taxon>
        <taxon>Araneae</taxon>
        <taxon>Araneomorphae</taxon>
        <taxon>Entelegynae</taxon>
        <taxon>Araneoidea</taxon>
        <taxon>Nephilidae</taxon>
        <taxon>Trichonephila</taxon>
    </lineage>
</organism>
<evidence type="ECO:0000256" key="1">
    <source>
        <dbReference type="ARBA" id="ARBA00022741"/>
    </source>
</evidence>
<dbReference type="GO" id="GO:0004386">
    <property type="term" value="F:helicase activity"/>
    <property type="evidence" value="ECO:0007669"/>
    <property type="project" value="UniProtKB-KW"/>
</dbReference>
<evidence type="ECO:0000259" key="4">
    <source>
        <dbReference type="PROSITE" id="PS51206"/>
    </source>
</evidence>
<dbReference type="PROSITE" id="PS51206">
    <property type="entry name" value="SF3_HELICASE_1"/>
    <property type="match status" value="1"/>
</dbReference>
<dbReference type="GO" id="GO:0016787">
    <property type="term" value="F:hydrolase activity"/>
    <property type="evidence" value="ECO:0007669"/>
    <property type="project" value="UniProtKB-KW"/>
</dbReference>
<proteinExistence type="predicted"/>
<evidence type="ECO:0000256" key="2">
    <source>
        <dbReference type="ARBA" id="ARBA00022801"/>
    </source>
</evidence>
<dbReference type="InterPro" id="IPR014015">
    <property type="entry name" value="Helicase_SF3_DNA-vir"/>
</dbReference>
<accession>A0A8X6F2Z6</accession>
<dbReference type="InterPro" id="IPR051620">
    <property type="entry name" value="ORF904-like_C"/>
</dbReference>
<dbReference type="GO" id="GO:0005524">
    <property type="term" value="F:ATP binding"/>
    <property type="evidence" value="ECO:0007669"/>
    <property type="project" value="UniProtKB-KW"/>
</dbReference>